<comment type="caution">
    <text evidence="2">The sequence shown here is derived from an EMBL/GenBank/DDBJ whole genome shotgun (WGS) entry which is preliminary data.</text>
</comment>
<dbReference type="EMBL" id="BAABIQ010000032">
    <property type="protein sequence ID" value="GAA4792402.1"/>
    <property type="molecule type" value="Genomic_DNA"/>
</dbReference>
<proteinExistence type="predicted"/>
<evidence type="ECO:0000313" key="2">
    <source>
        <dbReference type="EMBL" id="GAA4792402.1"/>
    </source>
</evidence>
<feature type="domain" description="3-keto-alpha-glucoside-1,2-lyase/3-keto-2-hydroxy-glucal hydratase" evidence="1">
    <location>
        <begin position="79"/>
        <end position="276"/>
    </location>
</feature>
<keyword evidence="3" id="KW-1185">Reference proteome</keyword>
<sequence length="278" mass="31681">MNPDGNLKYNGLRRLQKEVYMSHIPLFAASFLFFNKFCIENTLCEMKTLNMVLSFLLCYGCYVHAQTPNTLTPAEKAAGWQLIFDGKSFNGLQKLAEGGWEIKDGTLLATPIPHGRQMDIITKDTFGNFELSFEFALSENTNSGVKYLVTNDFPGQKDTYLGLEYQILDDINYNYPERGYLRSLASLYDLIPADQHKDTKPLGEWNTASIMVKGNQISHWLNNREVVTYDRSTASFAQLIEASKYKDLKNFGKAKKGHLLFQNEGTPIAFRNIKIRKL</sequence>
<accession>A0ABP9B993</accession>
<evidence type="ECO:0000313" key="3">
    <source>
        <dbReference type="Proteomes" id="UP001501411"/>
    </source>
</evidence>
<dbReference type="InterPro" id="IPR010496">
    <property type="entry name" value="AL/BT2_dom"/>
</dbReference>
<dbReference type="Proteomes" id="UP001501411">
    <property type="component" value="Unassembled WGS sequence"/>
</dbReference>
<dbReference type="Gene3D" id="2.60.120.560">
    <property type="entry name" value="Exo-inulinase, domain 1"/>
    <property type="match status" value="1"/>
</dbReference>
<organism evidence="2 3">
    <name type="scientific">Olivibacter ginsenosidimutans</name>
    <dbReference type="NCBI Taxonomy" id="1176537"/>
    <lineage>
        <taxon>Bacteria</taxon>
        <taxon>Pseudomonadati</taxon>
        <taxon>Bacteroidota</taxon>
        <taxon>Sphingobacteriia</taxon>
        <taxon>Sphingobacteriales</taxon>
        <taxon>Sphingobacteriaceae</taxon>
        <taxon>Olivibacter</taxon>
    </lineage>
</organism>
<reference evidence="3" key="1">
    <citation type="journal article" date="2019" name="Int. J. Syst. Evol. Microbiol.">
        <title>The Global Catalogue of Microorganisms (GCM) 10K type strain sequencing project: providing services to taxonomists for standard genome sequencing and annotation.</title>
        <authorList>
            <consortium name="The Broad Institute Genomics Platform"/>
            <consortium name="The Broad Institute Genome Sequencing Center for Infectious Disease"/>
            <person name="Wu L."/>
            <person name="Ma J."/>
        </authorList>
    </citation>
    <scope>NUCLEOTIDE SEQUENCE [LARGE SCALE GENOMIC DNA]</scope>
    <source>
        <strain evidence="3">JCM 18200</strain>
    </source>
</reference>
<dbReference type="Pfam" id="PF06439">
    <property type="entry name" value="3keto-disac_hyd"/>
    <property type="match status" value="1"/>
</dbReference>
<gene>
    <name evidence="2" type="ORF">GCM10023231_20640</name>
</gene>
<protein>
    <recommendedName>
        <fullName evidence="1">3-keto-alpha-glucoside-1,2-lyase/3-keto-2-hydroxy-glucal hydratase domain-containing protein</fullName>
    </recommendedName>
</protein>
<name>A0ABP9B993_9SPHI</name>
<evidence type="ECO:0000259" key="1">
    <source>
        <dbReference type="Pfam" id="PF06439"/>
    </source>
</evidence>